<feature type="compositionally biased region" description="Basic and acidic residues" evidence="1">
    <location>
        <begin position="111"/>
        <end position="140"/>
    </location>
</feature>
<dbReference type="GeneID" id="30984924"/>
<dbReference type="PANTHER" id="PTHR28218:SF1">
    <property type="entry name" value="VPS4-ASSOCIATED PROTEIN 1"/>
    <property type="match status" value="1"/>
</dbReference>
<dbReference type="Pfam" id="PF08432">
    <property type="entry name" value="Vfa1"/>
    <property type="match status" value="1"/>
</dbReference>
<gene>
    <name evidence="2" type="ORF">CANTADRAFT_5918</name>
</gene>
<dbReference type="GO" id="GO:0007034">
    <property type="term" value="P:vacuolar transport"/>
    <property type="evidence" value="ECO:0007669"/>
    <property type="project" value="TreeGrafter"/>
</dbReference>
<dbReference type="RefSeq" id="XP_020065390.1">
    <property type="nucleotide sequence ID" value="XM_020210788.1"/>
</dbReference>
<dbReference type="EMBL" id="KV453911">
    <property type="protein sequence ID" value="ODV80268.1"/>
    <property type="molecule type" value="Genomic_DNA"/>
</dbReference>
<sequence>MSVPGQTAAPFPNNYLVKRVAESDARACVICFKPASTVLLSENKVDFFYVCAPHLKDSQFATSVKPDDYTELVKKKAELESKVALLKQQAEKVKPYKITTFVSDYLGSKKEEPKDDKDLNDKPKKESNDAKYNRLTREISESSSELSKTTQDIANYSFKNYQLDKGIYVSRIQNYNKVRYNRTRSQKIQQDVSLFPSAPTNKIG</sequence>
<reference evidence="3" key="1">
    <citation type="submission" date="2016-05" db="EMBL/GenBank/DDBJ databases">
        <title>Comparative genomics of biotechnologically important yeasts.</title>
        <authorList>
            <consortium name="DOE Joint Genome Institute"/>
            <person name="Riley R."/>
            <person name="Haridas S."/>
            <person name="Wolfe K.H."/>
            <person name="Lopes M.R."/>
            <person name="Hittinger C.T."/>
            <person name="Goker M."/>
            <person name="Salamov A."/>
            <person name="Wisecaver J."/>
            <person name="Long T.M."/>
            <person name="Aerts A.L."/>
            <person name="Barry K."/>
            <person name="Choi C."/>
            <person name="Clum A."/>
            <person name="Coughlan A.Y."/>
            <person name="Deshpande S."/>
            <person name="Douglass A.P."/>
            <person name="Hanson S.J."/>
            <person name="Klenk H.-P."/>
            <person name="Labutti K."/>
            <person name="Lapidus A."/>
            <person name="Lindquist E."/>
            <person name="Lipzen A."/>
            <person name="Meier-Kolthoff J.P."/>
            <person name="Ohm R.A."/>
            <person name="Otillar R.P."/>
            <person name="Pangilinan J."/>
            <person name="Peng Y."/>
            <person name="Rokas A."/>
            <person name="Rosa C.A."/>
            <person name="Scheuner C."/>
            <person name="Sibirny A.A."/>
            <person name="Slot J.C."/>
            <person name="Stielow J.B."/>
            <person name="Sun H."/>
            <person name="Kurtzman C.P."/>
            <person name="Blackwell M."/>
            <person name="Grigoriev I.V."/>
            <person name="Jeffries T.W."/>
        </authorList>
    </citation>
    <scope>NUCLEOTIDE SEQUENCE [LARGE SCALE GENOMIC DNA]</scope>
    <source>
        <strain evidence="3">NRRL Y-17324</strain>
    </source>
</reference>
<dbReference type="AlphaFoldDB" id="A0A1E4SLA4"/>
<dbReference type="PANTHER" id="PTHR28218">
    <property type="entry name" value="VPS4-ASSOCIATED PROTEIN 1"/>
    <property type="match status" value="1"/>
</dbReference>
<evidence type="ECO:0000313" key="2">
    <source>
        <dbReference type="EMBL" id="ODV80268.1"/>
    </source>
</evidence>
<protein>
    <submittedName>
        <fullName evidence="2">DUF1742-domain-containing protein</fullName>
    </submittedName>
</protein>
<dbReference type="OrthoDB" id="2158714at2759"/>
<keyword evidence="3" id="KW-1185">Reference proteome</keyword>
<proteinExistence type="predicted"/>
<evidence type="ECO:0000256" key="1">
    <source>
        <dbReference type="SAM" id="MobiDB-lite"/>
    </source>
</evidence>
<dbReference type="InterPro" id="IPR013640">
    <property type="entry name" value="Vfa1"/>
</dbReference>
<name>A0A1E4SLA4_9ASCO</name>
<accession>A0A1E4SLA4</accession>
<feature type="region of interest" description="Disordered" evidence="1">
    <location>
        <begin position="111"/>
        <end position="146"/>
    </location>
</feature>
<dbReference type="STRING" id="984487.A0A1E4SLA4"/>
<organism evidence="2 3">
    <name type="scientific">Suhomyces tanzawaensis NRRL Y-17324</name>
    <dbReference type="NCBI Taxonomy" id="984487"/>
    <lineage>
        <taxon>Eukaryota</taxon>
        <taxon>Fungi</taxon>
        <taxon>Dikarya</taxon>
        <taxon>Ascomycota</taxon>
        <taxon>Saccharomycotina</taxon>
        <taxon>Pichiomycetes</taxon>
        <taxon>Debaryomycetaceae</taxon>
        <taxon>Suhomyces</taxon>
    </lineage>
</organism>
<dbReference type="Proteomes" id="UP000094285">
    <property type="component" value="Unassembled WGS sequence"/>
</dbReference>
<evidence type="ECO:0000313" key="3">
    <source>
        <dbReference type="Proteomes" id="UP000094285"/>
    </source>
</evidence>
<dbReference type="GO" id="GO:0005768">
    <property type="term" value="C:endosome"/>
    <property type="evidence" value="ECO:0007669"/>
    <property type="project" value="TreeGrafter"/>
</dbReference>